<accession>A0A2M7R9C4</accession>
<evidence type="ECO:0000256" key="1">
    <source>
        <dbReference type="ARBA" id="ARBA00000971"/>
    </source>
</evidence>
<dbReference type="InterPro" id="IPR000297">
    <property type="entry name" value="PPIase_PpiC"/>
</dbReference>
<reference evidence="11" key="1">
    <citation type="submission" date="2017-09" db="EMBL/GenBank/DDBJ databases">
        <title>Depth-based differentiation of microbial function through sediment-hosted aquifers and enrichment of novel symbionts in the deep terrestrial subsurface.</title>
        <authorList>
            <person name="Probst A.J."/>
            <person name="Ladd B."/>
            <person name="Jarett J.K."/>
            <person name="Geller-Mcgrath D.E."/>
            <person name="Sieber C.M.K."/>
            <person name="Emerson J.B."/>
            <person name="Anantharaman K."/>
            <person name="Thomas B.C."/>
            <person name="Malmstrom R."/>
            <person name="Stieglmeier M."/>
            <person name="Klingl A."/>
            <person name="Woyke T."/>
            <person name="Ryan C.M."/>
            <person name="Banfield J.F."/>
        </authorList>
    </citation>
    <scope>NUCLEOTIDE SEQUENCE [LARGE SCALE GENOMIC DNA]</scope>
</reference>
<keyword evidence="8" id="KW-1133">Transmembrane helix</keyword>
<evidence type="ECO:0000313" key="11">
    <source>
        <dbReference type="Proteomes" id="UP000229449"/>
    </source>
</evidence>
<dbReference type="Pfam" id="PF13616">
    <property type="entry name" value="Rotamase_3"/>
    <property type="match status" value="1"/>
</dbReference>
<evidence type="ECO:0000256" key="8">
    <source>
        <dbReference type="SAM" id="Phobius"/>
    </source>
</evidence>
<feature type="region of interest" description="Disordered" evidence="7">
    <location>
        <begin position="360"/>
        <end position="384"/>
    </location>
</feature>
<gene>
    <name evidence="10" type="ORF">COY69_02990</name>
</gene>
<keyword evidence="8" id="KW-0472">Membrane</keyword>
<evidence type="ECO:0000256" key="7">
    <source>
        <dbReference type="SAM" id="MobiDB-lite"/>
    </source>
</evidence>
<evidence type="ECO:0000259" key="9">
    <source>
        <dbReference type="PROSITE" id="PS50198"/>
    </source>
</evidence>
<dbReference type="InterPro" id="IPR046357">
    <property type="entry name" value="PPIase_dom_sf"/>
</dbReference>
<dbReference type="EC" id="5.2.1.8" evidence="2"/>
<evidence type="ECO:0000256" key="5">
    <source>
        <dbReference type="ARBA" id="ARBA00023235"/>
    </source>
</evidence>
<keyword evidence="4 6" id="KW-0697">Rotamase</keyword>
<keyword evidence="5 6" id="KW-0413">Isomerase</keyword>
<name>A0A2M7R9C4_9BACT</name>
<keyword evidence="8" id="KW-0812">Transmembrane</keyword>
<dbReference type="SUPFAM" id="SSF109998">
    <property type="entry name" value="Triger factor/SurA peptide-binding domain-like"/>
    <property type="match status" value="1"/>
</dbReference>
<dbReference type="PANTHER" id="PTHR47245:SF1">
    <property type="entry name" value="FOLDASE PROTEIN PRSA"/>
    <property type="match status" value="1"/>
</dbReference>
<feature type="compositionally biased region" description="Polar residues" evidence="7">
    <location>
        <begin position="360"/>
        <end position="370"/>
    </location>
</feature>
<evidence type="ECO:0000256" key="2">
    <source>
        <dbReference type="ARBA" id="ARBA00013194"/>
    </source>
</evidence>
<comment type="catalytic activity">
    <reaction evidence="1">
        <text>[protein]-peptidylproline (omega=180) = [protein]-peptidylproline (omega=0)</text>
        <dbReference type="Rhea" id="RHEA:16237"/>
        <dbReference type="Rhea" id="RHEA-COMP:10747"/>
        <dbReference type="Rhea" id="RHEA-COMP:10748"/>
        <dbReference type="ChEBI" id="CHEBI:83833"/>
        <dbReference type="ChEBI" id="CHEBI:83834"/>
        <dbReference type="EC" id="5.2.1.8"/>
    </reaction>
</comment>
<dbReference type="Proteomes" id="UP000229449">
    <property type="component" value="Unassembled WGS sequence"/>
</dbReference>
<dbReference type="PANTHER" id="PTHR47245">
    <property type="entry name" value="PEPTIDYLPROLYL ISOMERASE"/>
    <property type="match status" value="1"/>
</dbReference>
<feature type="transmembrane region" description="Helical" evidence="8">
    <location>
        <begin position="41"/>
        <end position="63"/>
    </location>
</feature>
<dbReference type="SUPFAM" id="SSF54534">
    <property type="entry name" value="FKBP-like"/>
    <property type="match status" value="1"/>
</dbReference>
<feature type="compositionally biased region" description="Low complexity" evidence="7">
    <location>
        <begin position="371"/>
        <end position="384"/>
    </location>
</feature>
<protein>
    <recommendedName>
        <fullName evidence="2">peptidylprolyl isomerase</fullName>
        <ecNumber evidence="2">5.2.1.8</ecNumber>
    </recommendedName>
</protein>
<dbReference type="Gene3D" id="3.10.50.40">
    <property type="match status" value="1"/>
</dbReference>
<dbReference type="EMBL" id="PFMA01000075">
    <property type="protein sequence ID" value="PIY93171.1"/>
    <property type="molecule type" value="Genomic_DNA"/>
</dbReference>
<evidence type="ECO:0000256" key="3">
    <source>
        <dbReference type="ARBA" id="ARBA00022729"/>
    </source>
</evidence>
<proteinExistence type="predicted"/>
<dbReference type="InterPro" id="IPR027304">
    <property type="entry name" value="Trigger_fact/SurA_dom_sf"/>
</dbReference>
<dbReference type="Gene3D" id="1.10.4030.10">
    <property type="entry name" value="Porin chaperone SurA, peptide-binding domain"/>
    <property type="match status" value="1"/>
</dbReference>
<evidence type="ECO:0000256" key="6">
    <source>
        <dbReference type="PROSITE-ProRule" id="PRU00278"/>
    </source>
</evidence>
<comment type="caution">
    <text evidence="10">The sequence shown here is derived from an EMBL/GenBank/DDBJ whole genome shotgun (WGS) entry which is preliminary data.</text>
</comment>
<organism evidence="10 11">
    <name type="scientific">Candidatus Magasanikbacteria bacterium CG_4_10_14_0_8_um_filter_32_14</name>
    <dbReference type="NCBI Taxonomy" id="1974640"/>
    <lineage>
        <taxon>Bacteria</taxon>
        <taxon>Candidatus Magasanikiibacteriota</taxon>
    </lineage>
</organism>
<dbReference type="AlphaFoldDB" id="A0A2M7R9C4"/>
<feature type="region of interest" description="Disordered" evidence="7">
    <location>
        <begin position="1"/>
        <end position="31"/>
    </location>
</feature>
<sequence>MSEEQKMTPEKEEKEPEMALHSDENSSVKSKMNTNKKVNSLAMIFGGFVVSLVVAFLIFYGVAVAQVKNLSRTNFTLKSANLLHLPIASINSQKIFYSDYVDNIQAMEKFYKTDTSGEKEPSNDEKSDFILSRLLINNLVGQVAKEFNVSVSQDDINKVANEQIIPGFADRAAAETEIQNRYGWTFDEFLQKIVYPTEVEKRLSEKYNQDHPADDSSNEAIRTQALEILQQIKDGKDFAEMAKQYGSDGTKEQGGDLGWFGRGQMVPEFETVAFSLKKGELNSDLVKTQYGYHILQVTNKRTTKDDAGNDVEEVQARHILFPIQNNSGEAFRNFMNDKLKTADIKIIANVHNPFEDLFNTSSTNPIANPDTSNTNTETATDTNK</sequence>
<feature type="domain" description="PpiC" evidence="9">
    <location>
        <begin position="204"/>
        <end position="299"/>
    </location>
</feature>
<keyword evidence="3" id="KW-0732">Signal</keyword>
<dbReference type="GO" id="GO:0003755">
    <property type="term" value="F:peptidyl-prolyl cis-trans isomerase activity"/>
    <property type="evidence" value="ECO:0007669"/>
    <property type="project" value="UniProtKB-KW"/>
</dbReference>
<dbReference type="PROSITE" id="PS50198">
    <property type="entry name" value="PPIC_PPIASE_2"/>
    <property type="match status" value="1"/>
</dbReference>
<feature type="compositionally biased region" description="Basic and acidic residues" evidence="7">
    <location>
        <begin position="1"/>
        <end position="26"/>
    </location>
</feature>
<dbReference type="InterPro" id="IPR050245">
    <property type="entry name" value="PrsA_foldase"/>
</dbReference>
<evidence type="ECO:0000313" key="10">
    <source>
        <dbReference type="EMBL" id="PIY93171.1"/>
    </source>
</evidence>
<evidence type="ECO:0000256" key="4">
    <source>
        <dbReference type="ARBA" id="ARBA00023110"/>
    </source>
</evidence>